<dbReference type="Pfam" id="PF20700">
    <property type="entry name" value="Mutator"/>
    <property type="match status" value="1"/>
</dbReference>
<dbReference type="EnsemblMetazoa" id="SMAR006098-RA">
    <property type="protein sequence ID" value="SMAR006098-PA"/>
    <property type="gene ID" value="SMAR006098"/>
</dbReference>
<dbReference type="EMBL" id="AFFK01020190">
    <property type="status" value="NOT_ANNOTATED_CDS"/>
    <property type="molecule type" value="Genomic_DNA"/>
</dbReference>
<reference evidence="2" key="2">
    <citation type="submission" date="2015-02" db="UniProtKB">
        <authorList>
            <consortium name="EnsemblMetazoa"/>
        </authorList>
    </citation>
    <scope>IDENTIFICATION</scope>
</reference>
<dbReference type="InterPro" id="IPR049012">
    <property type="entry name" value="Mutator_transp_dom"/>
</dbReference>
<evidence type="ECO:0000259" key="1">
    <source>
        <dbReference type="Pfam" id="PF20700"/>
    </source>
</evidence>
<name>T1IXZ8_STRMM</name>
<dbReference type="AlphaFoldDB" id="T1IXZ8"/>
<protein>
    <recommendedName>
        <fullName evidence="1">Mutator-like transposase domain-containing protein</fullName>
    </recommendedName>
</protein>
<organism evidence="2 3">
    <name type="scientific">Strigamia maritima</name>
    <name type="common">European centipede</name>
    <name type="synonym">Geophilus maritimus</name>
    <dbReference type="NCBI Taxonomy" id="126957"/>
    <lineage>
        <taxon>Eukaryota</taxon>
        <taxon>Metazoa</taxon>
        <taxon>Ecdysozoa</taxon>
        <taxon>Arthropoda</taxon>
        <taxon>Myriapoda</taxon>
        <taxon>Chilopoda</taxon>
        <taxon>Pleurostigmophora</taxon>
        <taxon>Geophilomorpha</taxon>
        <taxon>Linotaeniidae</taxon>
        <taxon>Strigamia</taxon>
    </lineage>
</organism>
<reference evidence="3" key="1">
    <citation type="submission" date="2011-05" db="EMBL/GenBank/DDBJ databases">
        <authorList>
            <person name="Richards S.R."/>
            <person name="Qu J."/>
            <person name="Jiang H."/>
            <person name="Jhangiani S.N."/>
            <person name="Agravi P."/>
            <person name="Goodspeed R."/>
            <person name="Gross S."/>
            <person name="Mandapat C."/>
            <person name="Jackson L."/>
            <person name="Mathew T."/>
            <person name="Pu L."/>
            <person name="Thornton R."/>
            <person name="Saada N."/>
            <person name="Wilczek-Boney K.B."/>
            <person name="Lee S."/>
            <person name="Kovar C."/>
            <person name="Wu Y."/>
            <person name="Scherer S.E."/>
            <person name="Worley K.C."/>
            <person name="Muzny D.M."/>
            <person name="Gibbs R."/>
        </authorList>
    </citation>
    <scope>NUCLEOTIDE SEQUENCE</scope>
    <source>
        <strain evidence="3">Brora</strain>
    </source>
</reference>
<dbReference type="HOGENOM" id="CLU_540055_0_0_1"/>
<feature type="domain" description="Mutator-like transposase" evidence="1">
    <location>
        <begin position="156"/>
        <end position="373"/>
    </location>
</feature>
<dbReference type="Proteomes" id="UP000014500">
    <property type="component" value="Unassembled WGS sequence"/>
</dbReference>
<evidence type="ECO:0000313" key="2">
    <source>
        <dbReference type="EnsemblMetazoa" id="SMAR006098-PA"/>
    </source>
</evidence>
<sequence>MRPSILLVPNSSWTQIGPHVGRDRSLECGDNPAFGGSNTVETSCQLRPNREEFFLLKCYAQWLDADRATCWPRLVARMRLIIVNKSSILSRDKSTLLLADILPTPVLSPDILPGLSPSTNKKTLLPNIYEEDIDRNTVQPDTSTPTSSKPTYCLQGRRIVVIKYFLEQLKIAADHNKAFACDLQQMEVVSEITKGLASRLTLKCQMCNMESIVCTDDNACCNIGNNQKNQQRRMDPNYSAVSGIIACGGGYSQLREILGALDIPYMANGTFQKYHNKVASDFHDVAFNIMKSAAAEEAELAMQRGDVDHDGCGLITVVADGGWGKRSYKTNYDSLSGVACCETKKDLSLRSVIRNNRLCLRAAVDKAVKHRSKQTDIPHHEKVKELRNDILNGPSHMALAVEAMCLIYCLALACLLHCTCHMFLSCDRKFSVGFRLSLNNSANFGVTKMKQAPFEAHGSGASNHANFIIVGPTVREISPFWQRTAILEFMEFSMTSLAIFKDIQA</sequence>
<keyword evidence="3" id="KW-1185">Reference proteome</keyword>
<accession>T1IXZ8</accession>
<dbReference type="PhylomeDB" id="T1IXZ8"/>
<dbReference type="eggNOG" id="ENOG502S0S7">
    <property type="taxonomic scope" value="Eukaryota"/>
</dbReference>
<proteinExistence type="predicted"/>
<evidence type="ECO:0000313" key="3">
    <source>
        <dbReference type="Proteomes" id="UP000014500"/>
    </source>
</evidence>